<feature type="region of interest" description="Disordered" evidence="1">
    <location>
        <begin position="493"/>
        <end position="513"/>
    </location>
</feature>
<accession>A0A177WSG4</accession>
<feature type="transmembrane region" description="Helical" evidence="2">
    <location>
        <begin position="146"/>
        <end position="172"/>
    </location>
</feature>
<dbReference type="Proteomes" id="UP000077115">
    <property type="component" value="Unassembled WGS sequence"/>
</dbReference>
<protein>
    <submittedName>
        <fullName evidence="4">Uncharacterized protein</fullName>
    </submittedName>
</protein>
<feature type="signal peptide" evidence="3">
    <location>
        <begin position="1"/>
        <end position="29"/>
    </location>
</feature>
<dbReference type="GO" id="GO:0016514">
    <property type="term" value="C:SWI/SNF complex"/>
    <property type="evidence" value="ECO:0007669"/>
    <property type="project" value="TreeGrafter"/>
</dbReference>
<dbReference type="PANTHER" id="PTHR15572:SF0">
    <property type="entry name" value="GLUTAMINE-RICH PROTEIN-RELATED"/>
    <property type="match status" value="1"/>
</dbReference>
<keyword evidence="2" id="KW-0812">Transmembrane</keyword>
<dbReference type="PANTHER" id="PTHR15572">
    <property type="entry name" value="GLIOMA TUMOR SUPPRESSOR CANDIDATE REGION GENE 1"/>
    <property type="match status" value="1"/>
</dbReference>
<feature type="region of interest" description="Disordered" evidence="1">
    <location>
        <begin position="608"/>
        <end position="643"/>
    </location>
</feature>
<dbReference type="AlphaFoldDB" id="A0A177WSG4"/>
<proteinExistence type="predicted"/>
<evidence type="ECO:0000256" key="3">
    <source>
        <dbReference type="SAM" id="SignalP"/>
    </source>
</evidence>
<dbReference type="GO" id="GO:0045893">
    <property type="term" value="P:positive regulation of DNA-templated transcription"/>
    <property type="evidence" value="ECO:0007669"/>
    <property type="project" value="TreeGrafter"/>
</dbReference>
<name>A0A177WSG4_BATDL</name>
<dbReference type="EMBL" id="DS022308">
    <property type="protein sequence ID" value="OAJ42585.1"/>
    <property type="molecule type" value="Genomic_DNA"/>
</dbReference>
<feature type="region of interest" description="Disordered" evidence="1">
    <location>
        <begin position="81"/>
        <end position="104"/>
    </location>
</feature>
<gene>
    <name evidence="4" type="ORF">BDEG_26028</name>
</gene>
<reference evidence="4 5" key="1">
    <citation type="submission" date="2006-10" db="EMBL/GenBank/DDBJ databases">
        <title>The Genome Sequence of Batrachochytrium dendrobatidis JEL423.</title>
        <authorList>
            <consortium name="The Broad Institute Genome Sequencing Platform"/>
            <person name="Birren B."/>
            <person name="Lander E."/>
            <person name="Galagan J."/>
            <person name="Cuomo C."/>
            <person name="Devon K."/>
            <person name="Jaffe D."/>
            <person name="Butler J."/>
            <person name="Alvarez P."/>
            <person name="Gnerre S."/>
            <person name="Grabherr M."/>
            <person name="Kleber M."/>
            <person name="Mauceli E."/>
            <person name="Brockman W."/>
            <person name="Young S."/>
            <person name="LaButti K."/>
            <person name="Sykes S."/>
            <person name="DeCaprio D."/>
            <person name="Crawford M."/>
            <person name="Koehrsen M."/>
            <person name="Engels R."/>
            <person name="Montgomery P."/>
            <person name="Pearson M."/>
            <person name="Howarth C."/>
            <person name="Larson L."/>
            <person name="White J."/>
            <person name="O'Leary S."/>
            <person name="Kodira C."/>
            <person name="Zeng Q."/>
            <person name="Yandava C."/>
            <person name="Alvarado L."/>
            <person name="Longcore J."/>
            <person name="James T."/>
        </authorList>
    </citation>
    <scope>NUCLEOTIDE SEQUENCE [LARGE SCALE GENOMIC DNA]</scope>
    <source>
        <strain evidence="4 5">JEL423</strain>
    </source>
</reference>
<feature type="compositionally biased region" description="Polar residues" evidence="1">
    <location>
        <begin position="495"/>
        <end position="504"/>
    </location>
</feature>
<feature type="compositionally biased region" description="Polar residues" evidence="1">
    <location>
        <begin position="608"/>
        <end position="622"/>
    </location>
</feature>
<reference evidence="4 5" key="2">
    <citation type="submission" date="2016-05" db="EMBL/GenBank/DDBJ databases">
        <title>Lineage-specific infection strategies underlie the spectrum of fungal disease in amphibians.</title>
        <authorList>
            <person name="Cuomo C.A."/>
            <person name="Farrer R.A."/>
            <person name="James T."/>
            <person name="Longcore J."/>
            <person name="Birren B."/>
        </authorList>
    </citation>
    <scope>NUCLEOTIDE SEQUENCE [LARGE SCALE GENOMIC DNA]</scope>
    <source>
        <strain evidence="4 5">JEL423</strain>
    </source>
</reference>
<keyword evidence="2" id="KW-0472">Membrane</keyword>
<keyword evidence="3" id="KW-0732">Signal</keyword>
<dbReference type="InterPro" id="IPR052438">
    <property type="entry name" value="Chromatin_remod/trans_coact"/>
</dbReference>
<dbReference type="STRING" id="403673.A0A177WSG4"/>
<evidence type="ECO:0000256" key="2">
    <source>
        <dbReference type="SAM" id="Phobius"/>
    </source>
</evidence>
<feature type="chain" id="PRO_5008077841" evidence="3">
    <location>
        <begin position="30"/>
        <end position="679"/>
    </location>
</feature>
<evidence type="ECO:0000313" key="5">
    <source>
        <dbReference type="Proteomes" id="UP000077115"/>
    </source>
</evidence>
<sequence>MARQHTHWLMSNMFLLLLLTMHAWLLVSAQSDTVKSTAVIATTSISSPVHTCTSNSDCPVSAPNCLAGYCSVILSSTTNSPSETVLSQPTDAAHHPSTNQQSASPFTGSAGFNVANSTATPRNCSQCNLPDICVNNVCQSPFTHSFFTPTVILITAAICLVICGLGACLICFCCKCCCFSARTGNKSGSLIPLSAQKASNDSSKNTRKNLEKGYRTYHGGANKTTAMNGQLSATTTKTSLKDANLSVTTPDPVYTAFALPLHTNNKDTKGPAALPPNYQKPCDLLDLVEEVVEIVPQPQLKPQLSQRSRQQQQQQQRQYEHYLQQQQYENLQRKQLEQQQYNTQQQYNMQQQQLQHISLEQQLHPAYENQKIVPQQTMEQTSYDNQSFQQKSINIPFTPASAVSYSHIQHQPVIPSEIGPVMSDQFNPPSAPGFFAFWDKYGWFHQGYTDKYGTIHGGIFDDEGRFHFGYIGAQEPVEVELDMMARLEHTDESYDGQTLVSSSNSKRELPMTPRDLDDHVFQTVSRFNTTAGQYGGNYLTLKVELDQSDANRVFEDDIPHSATIANATHMPTESEPSILKQSSQQQHKMMSSAITESRDAIIDSNTVLNQQPPLLPSQNNTFVPKKPSEEPDTSGYQLEPSHKRVDNLNRSLFTPTAIGSLDVYHDRSINNSDAYRGSP</sequence>
<evidence type="ECO:0000256" key="1">
    <source>
        <dbReference type="SAM" id="MobiDB-lite"/>
    </source>
</evidence>
<dbReference type="VEuPathDB" id="FungiDB:BDEG_26028"/>
<evidence type="ECO:0000313" key="4">
    <source>
        <dbReference type="EMBL" id="OAJ42585.1"/>
    </source>
</evidence>
<dbReference type="OrthoDB" id="2162882at2759"/>
<keyword evidence="2" id="KW-1133">Transmembrane helix</keyword>
<organism evidence="4 5">
    <name type="scientific">Batrachochytrium dendrobatidis (strain JEL423)</name>
    <dbReference type="NCBI Taxonomy" id="403673"/>
    <lineage>
        <taxon>Eukaryota</taxon>
        <taxon>Fungi</taxon>
        <taxon>Fungi incertae sedis</taxon>
        <taxon>Chytridiomycota</taxon>
        <taxon>Chytridiomycota incertae sedis</taxon>
        <taxon>Chytridiomycetes</taxon>
        <taxon>Rhizophydiales</taxon>
        <taxon>Rhizophydiales incertae sedis</taxon>
        <taxon>Batrachochytrium</taxon>
    </lineage>
</organism>